<feature type="short sequence motif" description="HXTX 2" evidence="2">
    <location>
        <begin position="146"/>
        <end position="149"/>
    </location>
</feature>
<reference evidence="3 4" key="1">
    <citation type="submission" date="2018-11" db="EMBL/GenBank/DDBJ databases">
        <title>Genomic Encyclopedia of Type Strains, Phase IV (KMG-IV): sequencing the most valuable type-strain genomes for metagenomic binning, comparative biology and taxonomic classification.</title>
        <authorList>
            <person name="Goeker M."/>
        </authorList>
    </citation>
    <scope>NUCLEOTIDE SEQUENCE [LARGE SCALE GENOMIC DNA]</scope>
    <source>
        <strain evidence="3 4">DSM 25623</strain>
    </source>
</reference>
<comment type="function">
    <text evidence="2">Hydrolyzes RNA 2',3'-cyclic phosphodiester to an RNA 2'-phosphomonoester.</text>
</comment>
<dbReference type="EMBL" id="RKQN01000001">
    <property type="protein sequence ID" value="RPE81885.1"/>
    <property type="molecule type" value="Genomic_DNA"/>
</dbReference>
<accession>A0A3N4VKB9</accession>
<evidence type="ECO:0000256" key="2">
    <source>
        <dbReference type="HAMAP-Rule" id="MF_01940"/>
    </source>
</evidence>
<dbReference type="PANTHER" id="PTHR35561:SF1">
    <property type="entry name" value="RNA 2',3'-CYCLIC PHOSPHODIESTERASE"/>
    <property type="match status" value="1"/>
</dbReference>
<dbReference type="InterPro" id="IPR004175">
    <property type="entry name" value="RNA_CPDase"/>
</dbReference>
<dbReference type="RefSeq" id="WP_123769401.1">
    <property type="nucleotide sequence ID" value="NZ_RKQN01000001.1"/>
</dbReference>
<dbReference type="OrthoDB" id="7061261at2"/>
<dbReference type="GO" id="GO:0008664">
    <property type="term" value="F:RNA 2',3'-cyclic 3'-phosphodiesterase activity"/>
    <property type="evidence" value="ECO:0007669"/>
    <property type="project" value="UniProtKB-EC"/>
</dbReference>
<dbReference type="PANTHER" id="PTHR35561">
    <property type="entry name" value="RNA 2',3'-CYCLIC PHOSPHODIESTERASE"/>
    <property type="match status" value="1"/>
</dbReference>
<feature type="active site" description="Proton acceptor" evidence="2">
    <location>
        <position position="146"/>
    </location>
</feature>
<sequence length="194" mass="21621">MTQPDLFPAPAPQPLHRLFFALWPDDALRAQAAGVAAELRRRHGNDGRLLNPRRYHLTLRFLGDFPGELPASALAGARAAGDAVRAPAFELVLDRAGSFGRNRSIPWWLGCAPDHAALQALWRRLGEALAQRRLRDASGHRTLAPHLTVVRDARRALPETPIVPLHWRVDRFVLVHSELGQRNAYTLLGEWPLG</sequence>
<evidence type="ECO:0000313" key="3">
    <source>
        <dbReference type="EMBL" id="RPE81885.1"/>
    </source>
</evidence>
<dbReference type="GO" id="GO:0004113">
    <property type="term" value="F:2',3'-cyclic-nucleotide 3'-phosphodiesterase activity"/>
    <property type="evidence" value="ECO:0007669"/>
    <property type="project" value="InterPro"/>
</dbReference>
<dbReference type="Proteomes" id="UP000269708">
    <property type="component" value="Unassembled WGS sequence"/>
</dbReference>
<dbReference type="HAMAP" id="MF_01940">
    <property type="entry name" value="RNA_CPDase"/>
    <property type="match status" value="1"/>
</dbReference>
<name>A0A3N4VKB9_9GAMM</name>
<dbReference type="Gene3D" id="3.90.1140.10">
    <property type="entry name" value="Cyclic phosphodiesterase"/>
    <property type="match status" value="1"/>
</dbReference>
<comment type="caution">
    <text evidence="3">The sequence shown here is derived from an EMBL/GenBank/DDBJ whole genome shotgun (WGS) entry which is preliminary data.</text>
</comment>
<organism evidence="3 4">
    <name type="scientific">Vulcaniibacterium tengchongense</name>
    <dbReference type="NCBI Taxonomy" id="1273429"/>
    <lineage>
        <taxon>Bacteria</taxon>
        <taxon>Pseudomonadati</taxon>
        <taxon>Pseudomonadota</taxon>
        <taxon>Gammaproteobacteria</taxon>
        <taxon>Lysobacterales</taxon>
        <taxon>Lysobacteraceae</taxon>
        <taxon>Vulcaniibacterium</taxon>
    </lineage>
</organism>
<keyword evidence="3" id="KW-0436">Ligase</keyword>
<comment type="similarity">
    <text evidence="2">Belongs to the 2H phosphoesterase superfamily. ThpR family.</text>
</comment>
<evidence type="ECO:0000313" key="4">
    <source>
        <dbReference type="Proteomes" id="UP000269708"/>
    </source>
</evidence>
<feature type="short sequence motif" description="HXTX 1" evidence="2">
    <location>
        <begin position="56"/>
        <end position="59"/>
    </location>
</feature>
<gene>
    <name evidence="3" type="ORF">EDC50_1087</name>
</gene>
<feature type="active site" description="Proton donor" evidence="2">
    <location>
        <position position="56"/>
    </location>
</feature>
<keyword evidence="1 2" id="KW-0378">Hydrolase</keyword>
<evidence type="ECO:0000256" key="1">
    <source>
        <dbReference type="ARBA" id="ARBA00022801"/>
    </source>
</evidence>
<dbReference type="GO" id="GO:0016874">
    <property type="term" value="F:ligase activity"/>
    <property type="evidence" value="ECO:0007669"/>
    <property type="project" value="UniProtKB-KW"/>
</dbReference>
<dbReference type="Pfam" id="PF13563">
    <property type="entry name" value="2_5_RNA_ligase2"/>
    <property type="match status" value="1"/>
</dbReference>
<dbReference type="AlphaFoldDB" id="A0A3N4VKB9"/>
<dbReference type="InterPro" id="IPR009097">
    <property type="entry name" value="Cyclic_Pdiesterase"/>
</dbReference>
<dbReference type="EC" id="3.1.4.58" evidence="2"/>
<protein>
    <recommendedName>
        <fullName evidence="2">RNA 2',3'-cyclic phosphodiesterase</fullName>
        <shortName evidence="2">RNA 2',3'-CPDase</shortName>
        <ecNumber evidence="2">3.1.4.58</ecNumber>
    </recommendedName>
</protein>
<keyword evidence="4" id="KW-1185">Reference proteome</keyword>
<proteinExistence type="inferred from homology"/>
<dbReference type="SUPFAM" id="SSF55144">
    <property type="entry name" value="LigT-like"/>
    <property type="match status" value="1"/>
</dbReference>
<dbReference type="NCBIfam" id="TIGR02258">
    <property type="entry name" value="2_5_ligase"/>
    <property type="match status" value="1"/>
</dbReference>
<comment type="catalytic activity">
    <reaction evidence="2">
        <text>a 3'-end 2',3'-cyclophospho-ribonucleotide-RNA + H2O = a 3'-end 2'-phospho-ribonucleotide-RNA + H(+)</text>
        <dbReference type="Rhea" id="RHEA:11828"/>
        <dbReference type="Rhea" id="RHEA-COMP:10464"/>
        <dbReference type="Rhea" id="RHEA-COMP:17353"/>
        <dbReference type="ChEBI" id="CHEBI:15377"/>
        <dbReference type="ChEBI" id="CHEBI:15378"/>
        <dbReference type="ChEBI" id="CHEBI:83064"/>
        <dbReference type="ChEBI" id="CHEBI:173113"/>
        <dbReference type="EC" id="3.1.4.58"/>
    </reaction>
</comment>